<dbReference type="PANTHER" id="PTHR12592:SF0">
    <property type="entry name" value="ATP-DEPENDENT (S)-NAD(P)H-HYDRATE DEHYDRATASE"/>
    <property type="match status" value="1"/>
</dbReference>
<reference evidence="12" key="1">
    <citation type="submission" date="2016-06" db="UniProtKB">
        <authorList>
            <consortium name="WormBaseParasite"/>
        </authorList>
    </citation>
    <scope>IDENTIFICATION</scope>
</reference>
<dbReference type="OrthoDB" id="8110916at2759"/>
<evidence type="ECO:0000256" key="6">
    <source>
        <dbReference type="ARBA" id="ARBA00023239"/>
    </source>
</evidence>
<name>A0A183TTE2_SCHSO</name>
<accession>A0A183TTE2</accession>
<dbReference type="STRING" id="70667.A0A183TTE2"/>
<dbReference type="Gene3D" id="3.40.1190.20">
    <property type="match status" value="1"/>
</dbReference>
<evidence type="ECO:0000256" key="3">
    <source>
        <dbReference type="ARBA" id="ARBA00022840"/>
    </source>
</evidence>
<feature type="domain" description="YjeF C-terminal" evidence="9">
    <location>
        <begin position="1"/>
        <end position="230"/>
    </location>
</feature>
<dbReference type="InterPro" id="IPR029056">
    <property type="entry name" value="Ribokinase-like"/>
</dbReference>
<dbReference type="WBParaSite" id="SSLN_0002047401-mRNA-1">
    <property type="protein sequence ID" value="SSLN_0002047401-mRNA-1"/>
    <property type="gene ID" value="SSLN_0002047401"/>
</dbReference>
<reference evidence="10 11" key="2">
    <citation type="submission" date="2018-11" db="EMBL/GenBank/DDBJ databases">
        <authorList>
            <consortium name="Pathogen Informatics"/>
        </authorList>
    </citation>
    <scope>NUCLEOTIDE SEQUENCE [LARGE SCALE GENOMIC DNA]</scope>
    <source>
        <strain evidence="10 11">NST_G2</strain>
    </source>
</reference>
<dbReference type="Proteomes" id="UP000275846">
    <property type="component" value="Unassembled WGS sequence"/>
</dbReference>
<keyword evidence="11" id="KW-1185">Reference proteome</keyword>
<dbReference type="GO" id="GO:0110051">
    <property type="term" value="P:metabolite repair"/>
    <property type="evidence" value="ECO:0007669"/>
    <property type="project" value="TreeGrafter"/>
</dbReference>
<comment type="catalytic activity">
    <reaction evidence="8">
        <text>(6S)-NADPHX + ATP = ADP + phosphate + NADPH + H(+)</text>
        <dbReference type="Rhea" id="RHEA:32231"/>
        <dbReference type="ChEBI" id="CHEBI:15378"/>
        <dbReference type="ChEBI" id="CHEBI:30616"/>
        <dbReference type="ChEBI" id="CHEBI:43474"/>
        <dbReference type="ChEBI" id="CHEBI:57783"/>
        <dbReference type="ChEBI" id="CHEBI:64076"/>
        <dbReference type="ChEBI" id="CHEBI:456216"/>
        <dbReference type="EC" id="4.2.1.93"/>
    </reaction>
</comment>
<evidence type="ECO:0000256" key="1">
    <source>
        <dbReference type="ARBA" id="ARBA00013249"/>
    </source>
</evidence>
<gene>
    <name evidence="10" type="ORF">SSLN_LOCUS19741</name>
</gene>
<dbReference type="PANTHER" id="PTHR12592">
    <property type="entry name" value="ATP-DEPENDENT (S)-NAD(P)H-HYDRATE DEHYDRATASE FAMILY MEMBER"/>
    <property type="match status" value="1"/>
</dbReference>
<protein>
    <recommendedName>
        <fullName evidence="1">ATP-dependent NAD(P)H-hydrate dehydratase</fullName>
        <ecNumber evidence="1">4.2.1.93</ecNumber>
    </recommendedName>
    <alternativeName>
        <fullName evidence="7">NAD(P)HX dehydratase</fullName>
    </alternativeName>
</protein>
<evidence type="ECO:0000256" key="7">
    <source>
        <dbReference type="ARBA" id="ARBA00029804"/>
    </source>
</evidence>
<evidence type="ECO:0000259" key="9">
    <source>
        <dbReference type="PROSITE" id="PS51383"/>
    </source>
</evidence>
<dbReference type="GO" id="GO:0005524">
    <property type="term" value="F:ATP binding"/>
    <property type="evidence" value="ECO:0007669"/>
    <property type="project" value="UniProtKB-KW"/>
</dbReference>
<dbReference type="Pfam" id="PF01256">
    <property type="entry name" value="Carb_kinase"/>
    <property type="match status" value="1"/>
</dbReference>
<evidence type="ECO:0000256" key="2">
    <source>
        <dbReference type="ARBA" id="ARBA00022741"/>
    </source>
</evidence>
<evidence type="ECO:0000313" key="10">
    <source>
        <dbReference type="EMBL" id="VDM06127.1"/>
    </source>
</evidence>
<dbReference type="PROSITE" id="PS51383">
    <property type="entry name" value="YJEF_C_3"/>
    <property type="match status" value="1"/>
</dbReference>
<dbReference type="NCBIfam" id="TIGR00196">
    <property type="entry name" value="yjeF_cterm"/>
    <property type="match status" value="1"/>
</dbReference>
<dbReference type="CDD" id="cd01171">
    <property type="entry name" value="YXKO-related"/>
    <property type="match status" value="1"/>
</dbReference>
<dbReference type="AlphaFoldDB" id="A0A183TTE2"/>
<dbReference type="InterPro" id="IPR000631">
    <property type="entry name" value="CARKD"/>
</dbReference>
<dbReference type="EMBL" id="UYSU01049015">
    <property type="protein sequence ID" value="VDM06127.1"/>
    <property type="molecule type" value="Genomic_DNA"/>
</dbReference>
<evidence type="ECO:0000313" key="12">
    <source>
        <dbReference type="WBParaSite" id="SSLN_0002047401-mRNA-1"/>
    </source>
</evidence>
<sequence length="230" mass="25259">MGRIGVLGGSKEYSGAPYFAGITALYCGADIVHVFSAASAAQSIKCYSPELIVHPTLDNDVEKPTKWLERLHGLVIGPGLGMSENIPNTVEVPNKPMVIDADGIYIVAKHKDLISGYRKVIITPNVNEFSRLYKTILSEDPSDDKHETARLAKALGNVTIVRKGPTDIISDGDMRKYFPSICLHTLTASKQAHQVLTNRLSFRFFSYLQPLWACKLPVKSFGSSFCFKGP</sequence>
<keyword evidence="5" id="KW-0520">NAD</keyword>
<organism evidence="12">
    <name type="scientific">Schistocephalus solidus</name>
    <name type="common">Tapeworm</name>
    <dbReference type="NCBI Taxonomy" id="70667"/>
    <lineage>
        <taxon>Eukaryota</taxon>
        <taxon>Metazoa</taxon>
        <taxon>Spiralia</taxon>
        <taxon>Lophotrochozoa</taxon>
        <taxon>Platyhelminthes</taxon>
        <taxon>Cestoda</taxon>
        <taxon>Eucestoda</taxon>
        <taxon>Diphyllobothriidea</taxon>
        <taxon>Diphyllobothriidae</taxon>
        <taxon>Schistocephalus</taxon>
    </lineage>
</organism>
<keyword evidence="2" id="KW-0547">Nucleotide-binding</keyword>
<evidence type="ECO:0000256" key="4">
    <source>
        <dbReference type="ARBA" id="ARBA00022857"/>
    </source>
</evidence>
<dbReference type="GO" id="GO:0047453">
    <property type="term" value="F:ATP-dependent NAD(P)H-hydrate dehydratase activity"/>
    <property type="evidence" value="ECO:0007669"/>
    <property type="project" value="UniProtKB-EC"/>
</dbReference>
<evidence type="ECO:0000256" key="8">
    <source>
        <dbReference type="ARBA" id="ARBA00047472"/>
    </source>
</evidence>
<proteinExistence type="predicted"/>
<keyword evidence="4" id="KW-0521">NADP</keyword>
<dbReference type="EC" id="4.2.1.93" evidence="1"/>
<evidence type="ECO:0000313" key="11">
    <source>
        <dbReference type="Proteomes" id="UP000275846"/>
    </source>
</evidence>
<dbReference type="SUPFAM" id="SSF53613">
    <property type="entry name" value="Ribokinase-like"/>
    <property type="match status" value="1"/>
</dbReference>
<keyword evidence="6" id="KW-0456">Lyase</keyword>
<keyword evidence="3" id="KW-0067">ATP-binding</keyword>
<evidence type="ECO:0000256" key="5">
    <source>
        <dbReference type="ARBA" id="ARBA00023027"/>
    </source>
</evidence>